<dbReference type="InterPro" id="IPR050792">
    <property type="entry name" value="ADP-ribosylglycohydrolase"/>
</dbReference>
<comment type="cofactor">
    <cofactor evidence="3">
        <name>Mg(2+)</name>
        <dbReference type="ChEBI" id="CHEBI:18420"/>
    </cofactor>
    <text evidence="3">Binds 2 magnesium ions per subunit.</text>
</comment>
<feature type="binding site" evidence="3">
    <location>
        <position position="58"/>
    </location>
    <ligand>
        <name>Mg(2+)</name>
        <dbReference type="ChEBI" id="CHEBI:18420"/>
        <label>1</label>
    </ligand>
</feature>
<comment type="similarity">
    <text evidence="1">Belongs to the ADP-ribosylglycohydrolase family.</text>
</comment>
<feature type="binding site" evidence="3">
    <location>
        <position position="60"/>
    </location>
    <ligand>
        <name>Mg(2+)</name>
        <dbReference type="ChEBI" id="CHEBI:18420"/>
        <label>1</label>
    </ligand>
</feature>
<dbReference type="AlphaFoldDB" id="A0A2Z3GF21"/>
<keyword evidence="3" id="KW-0479">Metal-binding</keyword>
<dbReference type="GO" id="GO:0016787">
    <property type="term" value="F:hydrolase activity"/>
    <property type="evidence" value="ECO:0007669"/>
    <property type="project" value="UniProtKB-KW"/>
</dbReference>
<feature type="binding site" evidence="3">
    <location>
        <position position="276"/>
    </location>
    <ligand>
        <name>Mg(2+)</name>
        <dbReference type="ChEBI" id="CHEBI:18420"/>
        <label>1</label>
    </ligand>
</feature>
<dbReference type="EMBL" id="CP029145">
    <property type="protein sequence ID" value="AWM32133.1"/>
    <property type="molecule type" value="Genomic_DNA"/>
</dbReference>
<reference evidence="5" key="1">
    <citation type="submission" date="2018-04" db="EMBL/GenBank/DDBJ databases">
        <title>Complete genome of Antarctic heterotrophic bacterium Hymenobacter nivis.</title>
        <authorList>
            <person name="Terashima M."/>
        </authorList>
    </citation>
    <scope>NUCLEOTIDE SEQUENCE [LARGE SCALE GENOMIC DNA]</scope>
    <source>
        <strain evidence="5">NBRC 111535</strain>
    </source>
</reference>
<gene>
    <name evidence="4" type="ORF">DDQ68_04580</name>
</gene>
<organism evidence="4 5">
    <name type="scientific">Hymenobacter nivis</name>
    <dbReference type="NCBI Taxonomy" id="1850093"/>
    <lineage>
        <taxon>Bacteria</taxon>
        <taxon>Pseudomonadati</taxon>
        <taxon>Bacteroidota</taxon>
        <taxon>Cytophagia</taxon>
        <taxon>Cytophagales</taxon>
        <taxon>Hymenobacteraceae</taxon>
        <taxon>Hymenobacter</taxon>
    </lineage>
</organism>
<evidence type="ECO:0008006" key="6">
    <source>
        <dbReference type="Google" id="ProtNLM"/>
    </source>
</evidence>
<dbReference type="Gene3D" id="1.10.4080.10">
    <property type="entry name" value="ADP-ribosylation/Crystallin J1"/>
    <property type="match status" value="1"/>
</dbReference>
<dbReference type="GO" id="GO:0046872">
    <property type="term" value="F:metal ion binding"/>
    <property type="evidence" value="ECO:0007669"/>
    <property type="project" value="UniProtKB-KW"/>
</dbReference>
<keyword evidence="3" id="KW-0460">Magnesium</keyword>
<protein>
    <recommendedName>
        <fullName evidence="6">ADP-ribosylglycohydrolase family protein</fullName>
    </recommendedName>
</protein>
<feature type="binding site" evidence="3">
    <location>
        <position position="277"/>
    </location>
    <ligand>
        <name>Mg(2+)</name>
        <dbReference type="ChEBI" id="CHEBI:18420"/>
        <label>1</label>
    </ligand>
</feature>
<dbReference type="InterPro" id="IPR036705">
    <property type="entry name" value="Ribosyl_crysJ1_sf"/>
</dbReference>
<evidence type="ECO:0000313" key="5">
    <source>
        <dbReference type="Proteomes" id="UP000245999"/>
    </source>
</evidence>
<evidence type="ECO:0000313" key="4">
    <source>
        <dbReference type="EMBL" id="AWM32133.1"/>
    </source>
</evidence>
<feature type="binding site" evidence="3">
    <location>
        <position position="59"/>
    </location>
    <ligand>
        <name>Mg(2+)</name>
        <dbReference type="ChEBI" id="CHEBI:18420"/>
        <label>1</label>
    </ligand>
</feature>
<dbReference type="SUPFAM" id="SSF101478">
    <property type="entry name" value="ADP-ribosylglycohydrolase"/>
    <property type="match status" value="1"/>
</dbReference>
<dbReference type="Proteomes" id="UP000245999">
    <property type="component" value="Chromosome"/>
</dbReference>
<evidence type="ECO:0000256" key="1">
    <source>
        <dbReference type="ARBA" id="ARBA00010702"/>
    </source>
</evidence>
<dbReference type="OrthoDB" id="9798107at2"/>
<dbReference type="KEGG" id="hnv:DDQ68_04580"/>
<proteinExistence type="inferred from homology"/>
<accession>A0A2Z3GF21</accession>
<keyword evidence="5" id="KW-1185">Reference proteome</keyword>
<dbReference type="Pfam" id="PF03747">
    <property type="entry name" value="ADP_ribosyl_GH"/>
    <property type="match status" value="1"/>
</dbReference>
<dbReference type="InterPro" id="IPR005502">
    <property type="entry name" value="Ribosyl_crysJ1"/>
</dbReference>
<evidence type="ECO:0000256" key="3">
    <source>
        <dbReference type="PIRSR" id="PIRSR605502-1"/>
    </source>
</evidence>
<dbReference type="RefSeq" id="WP_109655249.1">
    <property type="nucleotide sequence ID" value="NZ_CP029145.1"/>
</dbReference>
<sequence length="326" mass="35330">MTEKRVGETIKQVFLAIATADALGVPVEFAPRSVRQADPVTGMRGNGTYAEVPAGHFSDDTSMSFCLAETMVQSGVDRIDLDDLATRFIRWLHEGYWTADGWVFDVGIATRASIERMHAGCAPELAGGTGEHQCGNGALMRIMPLLFHSLFQQGDACERQNLVHQVCSLTHRHPRSTLACYIYLALGDALLQGMEKQDAYAHICATIPASLNPDLAPELTHFTRVLSGGLNLLAEYEIQSTGYVIHTLEAAIWLLVNYHGFRSTTLAAVNLGSDTDTTAAVVGPLAVLAAPQENGIPAEWLAVLARRKEIEELARRVAIIVSESGC</sequence>
<feature type="binding site" evidence="3">
    <location>
        <position position="274"/>
    </location>
    <ligand>
        <name>Mg(2+)</name>
        <dbReference type="ChEBI" id="CHEBI:18420"/>
        <label>1</label>
    </ligand>
</feature>
<dbReference type="PANTHER" id="PTHR16222:SF24">
    <property type="entry name" value="ADP-RIBOSYLHYDROLASE ARH3"/>
    <property type="match status" value="1"/>
</dbReference>
<name>A0A2Z3GF21_9BACT</name>
<dbReference type="PANTHER" id="PTHR16222">
    <property type="entry name" value="ADP-RIBOSYLGLYCOHYDROLASE"/>
    <property type="match status" value="1"/>
</dbReference>
<keyword evidence="2" id="KW-0378">Hydrolase</keyword>
<evidence type="ECO:0000256" key="2">
    <source>
        <dbReference type="ARBA" id="ARBA00022801"/>
    </source>
</evidence>